<dbReference type="EMBL" id="DYDO01000007">
    <property type="protein sequence ID" value="DBA20486.1"/>
    <property type="molecule type" value="Genomic_DNA"/>
</dbReference>
<organism evidence="2 3">
    <name type="scientific">Pyxicephalus adspersus</name>
    <name type="common">African bullfrog</name>
    <dbReference type="NCBI Taxonomy" id="30357"/>
    <lineage>
        <taxon>Eukaryota</taxon>
        <taxon>Metazoa</taxon>
        <taxon>Chordata</taxon>
        <taxon>Craniata</taxon>
        <taxon>Vertebrata</taxon>
        <taxon>Euteleostomi</taxon>
        <taxon>Amphibia</taxon>
        <taxon>Batrachia</taxon>
        <taxon>Anura</taxon>
        <taxon>Neobatrachia</taxon>
        <taxon>Ranoidea</taxon>
        <taxon>Pyxicephalidae</taxon>
        <taxon>Pyxicephalinae</taxon>
        <taxon>Pyxicephalus</taxon>
    </lineage>
</organism>
<dbReference type="GO" id="GO:0050727">
    <property type="term" value="P:regulation of inflammatory response"/>
    <property type="evidence" value="ECO:0007669"/>
    <property type="project" value="InterPro"/>
</dbReference>
<keyword evidence="3" id="KW-1185">Reference proteome</keyword>
<evidence type="ECO:0000313" key="3">
    <source>
        <dbReference type="Proteomes" id="UP001181693"/>
    </source>
</evidence>
<accession>A0AAV2ZUY4</accession>
<dbReference type="SMART" id="SM00390">
    <property type="entry name" value="GoLoco"/>
    <property type="match status" value="3"/>
</dbReference>
<name>A0AAV2ZUY4_PYXAD</name>
<feature type="compositionally biased region" description="Basic and acidic residues" evidence="1">
    <location>
        <begin position="47"/>
        <end position="62"/>
    </location>
</feature>
<dbReference type="PANTHER" id="PTHR47617:SF1">
    <property type="entry name" value="G-PROTEIN-SIGNALING MODULATOR 3"/>
    <property type="match status" value="1"/>
</dbReference>
<evidence type="ECO:0000313" key="2">
    <source>
        <dbReference type="EMBL" id="DBA20486.1"/>
    </source>
</evidence>
<reference evidence="2" key="1">
    <citation type="thesis" date="2020" institute="ProQuest LLC" country="789 East Eisenhower Parkway, Ann Arbor, MI, USA">
        <title>Comparative Genomics and Chromosome Evolution.</title>
        <authorList>
            <person name="Mudd A.B."/>
        </authorList>
    </citation>
    <scope>NUCLEOTIDE SEQUENCE</scope>
    <source>
        <strain evidence="2">1538</strain>
        <tissue evidence="2">Blood</tissue>
    </source>
</reference>
<dbReference type="PROSITE" id="PS50877">
    <property type="entry name" value="GOLOCO"/>
    <property type="match status" value="3"/>
</dbReference>
<gene>
    <name evidence="2" type="ORF">GDO54_017260</name>
</gene>
<dbReference type="InterPro" id="IPR011990">
    <property type="entry name" value="TPR-like_helical_dom_sf"/>
</dbReference>
<dbReference type="InterPro" id="IPR042888">
    <property type="entry name" value="GPSM3"/>
</dbReference>
<dbReference type="Proteomes" id="UP001181693">
    <property type="component" value="Unassembled WGS sequence"/>
</dbReference>
<dbReference type="AlphaFoldDB" id="A0AAV2ZUY4"/>
<dbReference type="GO" id="GO:0030695">
    <property type="term" value="F:GTPase regulator activity"/>
    <property type="evidence" value="ECO:0007669"/>
    <property type="project" value="InterPro"/>
</dbReference>
<dbReference type="Gene3D" id="1.25.40.10">
    <property type="entry name" value="Tetratricopeptide repeat domain"/>
    <property type="match status" value="1"/>
</dbReference>
<comment type="caution">
    <text evidence="2">The sequence shown here is derived from an EMBL/GenBank/DDBJ whole genome shotgun (WGS) entry which is preliminary data.</text>
</comment>
<evidence type="ECO:0000256" key="1">
    <source>
        <dbReference type="SAM" id="MobiDB-lite"/>
    </source>
</evidence>
<dbReference type="Pfam" id="PF02188">
    <property type="entry name" value="GoLoco"/>
    <property type="match status" value="1"/>
</dbReference>
<feature type="region of interest" description="Disordered" evidence="1">
    <location>
        <begin position="1"/>
        <end position="75"/>
    </location>
</feature>
<protein>
    <submittedName>
        <fullName evidence="2">Uncharacterized protein</fullName>
    </submittedName>
</protein>
<proteinExistence type="predicted"/>
<sequence>MSAAGDTEDPKSAGSDTVVQQRESDPQSDEISPPDSPQFEELESVFLDDKSLPRENDGDKPRAWKSAPPSPTCERRGLSASLLSLRTEEFFDLLSIAQTRRLDEQRALLPEQVLQPKRHFSVPNYRQFSLPSDDKGIVTELQRRRGGSWAGRSRRKKPPSIKIPAQEELYNTILGHQSQRMNDQRSSPPIPQAAADLFEILFRVQGNRLDEQRVELPAPLKGACA</sequence>
<dbReference type="InterPro" id="IPR003109">
    <property type="entry name" value="GoLoco_motif"/>
</dbReference>
<dbReference type="PANTHER" id="PTHR47617">
    <property type="entry name" value="G-PROTEIN SIGNALING MODULATOR 3"/>
    <property type="match status" value="1"/>
</dbReference>